<name>A0A4D6MII9_VIGUN</name>
<evidence type="ECO:0000313" key="2">
    <source>
        <dbReference type="EMBL" id="QCD99806.1"/>
    </source>
</evidence>
<reference evidence="2 3" key="1">
    <citation type="submission" date="2019-04" db="EMBL/GenBank/DDBJ databases">
        <title>An improved genome assembly and genetic linkage map for asparagus bean, Vigna unguiculata ssp. sesquipedialis.</title>
        <authorList>
            <person name="Xia Q."/>
            <person name="Zhang R."/>
            <person name="Dong Y."/>
        </authorList>
    </citation>
    <scope>NUCLEOTIDE SEQUENCE [LARGE SCALE GENOMIC DNA]</scope>
    <source>
        <tissue evidence="2">Leaf</tissue>
    </source>
</reference>
<evidence type="ECO:0000313" key="3">
    <source>
        <dbReference type="Proteomes" id="UP000501690"/>
    </source>
</evidence>
<protein>
    <submittedName>
        <fullName evidence="2">Uncharacterized protein</fullName>
    </submittedName>
</protein>
<organism evidence="2 3">
    <name type="scientific">Vigna unguiculata</name>
    <name type="common">Cowpea</name>
    <dbReference type="NCBI Taxonomy" id="3917"/>
    <lineage>
        <taxon>Eukaryota</taxon>
        <taxon>Viridiplantae</taxon>
        <taxon>Streptophyta</taxon>
        <taxon>Embryophyta</taxon>
        <taxon>Tracheophyta</taxon>
        <taxon>Spermatophyta</taxon>
        <taxon>Magnoliopsida</taxon>
        <taxon>eudicotyledons</taxon>
        <taxon>Gunneridae</taxon>
        <taxon>Pentapetalae</taxon>
        <taxon>rosids</taxon>
        <taxon>fabids</taxon>
        <taxon>Fabales</taxon>
        <taxon>Fabaceae</taxon>
        <taxon>Papilionoideae</taxon>
        <taxon>50 kb inversion clade</taxon>
        <taxon>NPAAA clade</taxon>
        <taxon>indigoferoid/millettioid clade</taxon>
        <taxon>Phaseoleae</taxon>
        <taxon>Vigna</taxon>
    </lineage>
</organism>
<dbReference type="EMBL" id="CP039351">
    <property type="protein sequence ID" value="QCD99806.1"/>
    <property type="molecule type" value="Genomic_DNA"/>
</dbReference>
<accession>A0A4D6MII9</accession>
<evidence type="ECO:0000256" key="1">
    <source>
        <dbReference type="SAM" id="MobiDB-lite"/>
    </source>
</evidence>
<dbReference type="AlphaFoldDB" id="A0A4D6MII9"/>
<keyword evidence="3" id="KW-1185">Reference proteome</keyword>
<sequence>MGQSPKGKPRSSPCRSCNGIITSLLSTIVPRIRSHLQVDDHRKRENHTTEHTTTKAIHYDLTRLIRIHITWSDSADAFTCGGYLCSPPSCSPPSYVLQCYNKSISLTTRMQPYLESLPSYTDGAPLWTPTNKGHGITSRPLKRNPGADAFTCGGYLCSPPSCSPPSYVLQCYNKSISLTTRMQPYLESLPSYTDGAPLWTPTNKGHGITSRPLKRNPGGSRSSEPPSPRRGLKKHPEINVRSRLVVPGFPLFHLKVLYPVVVSLLSLLQLLQAHSIRGSQFVKAFLVLLHVTDVIARQARQRSTEWRLECR</sequence>
<proteinExistence type="predicted"/>
<feature type="region of interest" description="Disordered" evidence="1">
    <location>
        <begin position="200"/>
        <end position="235"/>
    </location>
</feature>
<dbReference type="Proteomes" id="UP000501690">
    <property type="component" value="Linkage Group LG7"/>
</dbReference>
<gene>
    <name evidence="2" type="ORF">DEO72_LG7g1092</name>
</gene>
<feature type="compositionally biased region" description="Low complexity" evidence="1">
    <location>
        <begin position="215"/>
        <end position="224"/>
    </location>
</feature>